<feature type="domain" description="AMP-binding enzyme C-terminal" evidence="7">
    <location>
        <begin position="529"/>
        <end position="607"/>
    </location>
</feature>
<dbReference type="InterPro" id="IPR025110">
    <property type="entry name" value="AMP-bd_C"/>
</dbReference>
<reference evidence="9 10" key="1">
    <citation type="journal article" date="2004" name="Proc. Natl. Acad. Sci. U.S.A.">
        <title>Genome sequence of Picrophilus torridus and its implications for life around pH 0.</title>
        <authorList>
            <person name="Futterer O."/>
            <person name="Angelov A."/>
            <person name="Liesegang H."/>
            <person name="Gottschalk G."/>
            <person name="Schleper C."/>
            <person name="Schepers B."/>
            <person name="Dock C."/>
            <person name="Antranikian G."/>
            <person name="Liebl W."/>
        </authorList>
    </citation>
    <scope>NUCLEOTIDE SEQUENCE [LARGE SCALE GENOMIC DNA]</scope>
    <source>
        <strain evidence="10">ATCC 700027 / DSM 9790 / JCM 10055 / NBRC 100828</strain>
    </source>
</reference>
<dbReference type="KEGG" id="pto:PTO0283"/>
<dbReference type="InterPro" id="IPR042099">
    <property type="entry name" value="ANL_N_sf"/>
</dbReference>
<evidence type="ECO:0000256" key="3">
    <source>
        <dbReference type="ARBA" id="ARBA00022741"/>
    </source>
</evidence>
<gene>
    <name evidence="9" type="ordered locus">PTO0283</name>
</gene>
<keyword evidence="4" id="KW-0067">ATP-binding</keyword>
<comment type="similarity">
    <text evidence="1">Belongs to the ATP-dependent AMP-binding enzyme family.</text>
</comment>
<dbReference type="GO" id="GO:0016208">
    <property type="term" value="F:AMP binding"/>
    <property type="evidence" value="ECO:0007669"/>
    <property type="project" value="InterPro"/>
</dbReference>
<dbReference type="EC" id="6.2.1.1" evidence="5"/>
<dbReference type="PATRIC" id="fig|263820.9.peg.304"/>
<dbReference type="FunCoup" id="Q6L2D4">
    <property type="interactions" value="222"/>
</dbReference>
<organism evidence="9 10">
    <name type="scientific">Picrophilus torridus (strain ATCC 700027 / DSM 9790 / JCM 10055 / NBRC 100828 / KAW 2/3)</name>
    <dbReference type="NCBI Taxonomy" id="1122961"/>
    <lineage>
        <taxon>Archaea</taxon>
        <taxon>Methanobacteriati</taxon>
        <taxon>Thermoplasmatota</taxon>
        <taxon>Thermoplasmata</taxon>
        <taxon>Thermoplasmatales</taxon>
        <taxon>Picrophilaceae</taxon>
        <taxon>Picrophilus</taxon>
    </lineage>
</organism>
<dbReference type="AlphaFoldDB" id="Q6L2D4"/>
<evidence type="ECO:0000259" key="7">
    <source>
        <dbReference type="Pfam" id="PF13193"/>
    </source>
</evidence>
<sequence>MYSLMLNTIMSETLPTDERYNTSFSRYLDEYRRSIENTEEFWNEKSKIIEWFRDYDRVLDDSKKPFFRWFVNGKTNVSYNCLDRHIKTDKRNKVAYIWVSESGNEKIVTYYGLYRRVNALARGLLNMGLRKGDHVTIYMPMILEAPVAMLACARIGVVFNVVFSGFGAEALAERIKDSRSKMVITADGAWRRGKIVELKSIVDRALELTENVESVIVVKNTNNEINMESERDFYYNDIIEDGYVEPEKMDSNDPLFILYTSGTTGKPKGIVHGNGGYPVWISNTMKWAFDPKDEDRYWCAADIGWITGHSYIVFAPLLLGVTSIMYEGAIDYPKPDRVWDIIERYGVNILYTSPTAIRLLMKYGDKYPNSHDLSSLKTLGTVGEPINPAAWHWFYEVIGKSRCPIIDTYWQTETGGFTIAPALGLGLPDLKPGSATFPLPGIDPVILDDNGREVKRNEKGYIVLRRPWPGLMLTVNNDDKRYIETYFSKFKDMYLMGDYAVKDDDGYIWLLGRADEVLKVSGHRIGTIEIEDALVSMKEIAEAAVFGKPDTIKGDTIIAFVTLKEGYEKSPDLIDYFKRKIREELGPIMVPEEIHIVDSLPKTRSGKIMRRVIKAVYLDQLPGDITTLENEASVDEIKRAVEELKRYTGD</sequence>
<keyword evidence="2 9" id="KW-0436">Ligase</keyword>
<dbReference type="GO" id="GO:0019427">
    <property type="term" value="P:acetyl-CoA biosynthetic process from acetate"/>
    <property type="evidence" value="ECO:0007669"/>
    <property type="project" value="UniProtKB-UniRule"/>
</dbReference>
<evidence type="ECO:0000313" key="9">
    <source>
        <dbReference type="EMBL" id="AAT42868.1"/>
    </source>
</evidence>
<evidence type="ECO:0000256" key="5">
    <source>
        <dbReference type="NCBIfam" id="TIGR02188"/>
    </source>
</evidence>
<dbReference type="InterPro" id="IPR011904">
    <property type="entry name" value="Ac_CoA_lig"/>
</dbReference>
<dbReference type="PANTHER" id="PTHR24095:SF232">
    <property type="entry name" value="ACETYL-COENZYME A SYNTHETASE"/>
    <property type="match status" value="1"/>
</dbReference>
<dbReference type="EMBL" id="AE017261">
    <property type="protein sequence ID" value="AAT42868.1"/>
    <property type="molecule type" value="Genomic_DNA"/>
</dbReference>
<dbReference type="NCBIfam" id="TIGR02188">
    <property type="entry name" value="Ac_CoA_lig_AcsA"/>
    <property type="match status" value="1"/>
</dbReference>
<dbReference type="Pfam" id="PF16177">
    <property type="entry name" value="ACAS_N"/>
    <property type="match status" value="1"/>
</dbReference>
<evidence type="ECO:0000256" key="4">
    <source>
        <dbReference type="ARBA" id="ARBA00022840"/>
    </source>
</evidence>
<dbReference type="InterPro" id="IPR000873">
    <property type="entry name" value="AMP-dep_synth/lig_dom"/>
</dbReference>
<dbReference type="CDD" id="cd05966">
    <property type="entry name" value="ACS"/>
    <property type="match status" value="1"/>
</dbReference>
<evidence type="ECO:0000259" key="8">
    <source>
        <dbReference type="Pfam" id="PF16177"/>
    </source>
</evidence>
<feature type="domain" description="Acetyl-coenzyme A synthetase N-terminal" evidence="8">
    <location>
        <begin position="27"/>
        <end position="81"/>
    </location>
</feature>
<name>Q6L2D4_PICTO</name>
<evidence type="ECO:0000256" key="1">
    <source>
        <dbReference type="ARBA" id="ARBA00006432"/>
    </source>
</evidence>
<dbReference type="InParanoid" id="Q6L2D4"/>
<dbReference type="PANTHER" id="PTHR24095">
    <property type="entry name" value="ACETYL-COENZYME A SYNTHETASE"/>
    <property type="match status" value="1"/>
</dbReference>
<dbReference type="GO" id="GO:0043955">
    <property type="term" value="F:3-hydroxypropionyl-CoA synthetase activity"/>
    <property type="evidence" value="ECO:0007669"/>
    <property type="project" value="UniProtKB-ARBA"/>
</dbReference>
<dbReference type="InterPro" id="IPR020845">
    <property type="entry name" value="AMP-binding_CS"/>
</dbReference>
<dbReference type="HOGENOM" id="CLU_000022_3_6_2"/>
<dbReference type="FunFam" id="3.40.50.12780:FF:000001">
    <property type="entry name" value="Acetyl-coenzyme A synthetase"/>
    <property type="match status" value="1"/>
</dbReference>
<evidence type="ECO:0000313" key="10">
    <source>
        <dbReference type="Proteomes" id="UP000000438"/>
    </source>
</evidence>
<dbReference type="Proteomes" id="UP000000438">
    <property type="component" value="Chromosome"/>
</dbReference>
<dbReference type="Gene3D" id="3.40.50.12780">
    <property type="entry name" value="N-terminal domain of ligase-like"/>
    <property type="match status" value="1"/>
</dbReference>
<dbReference type="InterPro" id="IPR032387">
    <property type="entry name" value="ACAS_N"/>
</dbReference>
<keyword evidence="3" id="KW-0547">Nucleotide-binding</keyword>
<dbReference type="GO" id="GO:0003987">
    <property type="term" value="F:acetate-CoA ligase activity"/>
    <property type="evidence" value="ECO:0007669"/>
    <property type="project" value="UniProtKB-UniRule"/>
</dbReference>
<proteinExistence type="inferred from homology"/>
<evidence type="ECO:0000256" key="2">
    <source>
        <dbReference type="ARBA" id="ARBA00022598"/>
    </source>
</evidence>
<dbReference type="PROSITE" id="PS00455">
    <property type="entry name" value="AMP_BINDING"/>
    <property type="match status" value="1"/>
</dbReference>
<dbReference type="STRING" id="263820.PTO0283"/>
<dbReference type="InterPro" id="IPR045851">
    <property type="entry name" value="AMP-bd_C_sf"/>
</dbReference>
<dbReference type="GO" id="GO:0043427">
    <property type="term" value="P:carbon fixation by 3-hydroxypropionate cycle"/>
    <property type="evidence" value="ECO:0007669"/>
    <property type="project" value="UniProtKB-ARBA"/>
</dbReference>
<protein>
    <recommendedName>
        <fullName evidence="5">Acetate--CoA ligase</fullName>
        <ecNumber evidence="5">6.2.1.1</ecNumber>
    </recommendedName>
</protein>
<feature type="domain" description="AMP-dependent synthetase/ligase" evidence="6">
    <location>
        <begin position="88"/>
        <end position="468"/>
    </location>
</feature>
<dbReference type="Gene3D" id="3.30.300.30">
    <property type="match status" value="1"/>
</dbReference>
<dbReference type="PaxDb" id="263820-PTO0283"/>
<dbReference type="Pfam" id="PF00501">
    <property type="entry name" value="AMP-binding"/>
    <property type="match status" value="1"/>
</dbReference>
<dbReference type="NCBIfam" id="NF001208">
    <property type="entry name" value="PRK00174.1"/>
    <property type="match status" value="1"/>
</dbReference>
<dbReference type="Pfam" id="PF13193">
    <property type="entry name" value="AMP-binding_C"/>
    <property type="match status" value="1"/>
</dbReference>
<evidence type="ECO:0000259" key="6">
    <source>
        <dbReference type="Pfam" id="PF00501"/>
    </source>
</evidence>
<accession>Q6L2D4</accession>
<dbReference type="GO" id="GO:0005524">
    <property type="term" value="F:ATP binding"/>
    <property type="evidence" value="ECO:0007669"/>
    <property type="project" value="UniProtKB-KW"/>
</dbReference>
<dbReference type="eggNOG" id="arCOG04201">
    <property type="taxonomic scope" value="Archaea"/>
</dbReference>
<dbReference type="SUPFAM" id="SSF56801">
    <property type="entry name" value="Acetyl-CoA synthetase-like"/>
    <property type="match status" value="1"/>
</dbReference>